<evidence type="ECO:0000313" key="3">
    <source>
        <dbReference type="Proteomes" id="UP000314294"/>
    </source>
</evidence>
<gene>
    <name evidence="2" type="ORF">EYF80_020365</name>
</gene>
<dbReference type="AlphaFoldDB" id="A0A4Z2HWI6"/>
<name>A0A4Z2HWI6_9TELE</name>
<evidence type="ECO:0000256" key="1">
    <source>
        <dbReference type="SAM" id="MobiDB-lite"/>
    </source>
</evidence>
<accession>A0A4Z2HWI6</accession>
<dbReference type="EMBL" id="SRLO01000176">
    <property type="protein sequence ID" value="TNN69364.1"/>
    <property type="molecule type" value="Genomic_DNA"/>
</dbReference>
<comment type="caution">
    <text evidence="2">The sequence shown here is derived from an EMBL/GenBank/DDBJ whole genome shotgun (WGS) entry which is preliminary data.</text>
</comment>
<organism evidence="2 3">
    <name type="scientific">Liparis tanakae</name>
    <name type="common">Tanaka's snailfish</name>
    <dbReference type="NCBI Taxonomy" id="230148"/>
    <lineage>
        <taxon>Eukaryota</taxon>
        <taxon>Metazoa</taxon>
        <taxon>Chordata</taxon>
        <taxon>Craniata</taxon>
        <taxon>Vertebrata</taxon>
        <taxon>Euteleostomi</taxon>
        <taxon>Actinopterygii</taxon>
        <taxon>Neopterygii</taxon>
        <taxon>Teleostei</taxon>
        <taxon>Neoteleostei</taxon>
        <taxon>Acanthomorphata</taxon>
        <taxon>Eupercaria</taxon>
        <taxon>Perciformes</taxon>
        <taxon>Cottioidei</taxon>
        <taxon>Cottales</taxon>
        <taxon>Liparidae</taxon>
        <taxon>Liparis</taxon>
    </lineage>
</organism>
<sequence length="105" mass="11187">MVYPHRIQGSAGHPETRQRPPCKAPSAERLLPSSGESYTWAEAIAEVFVHVDVYDGVSLEAAFCGAIRSPSNSSLKPGAELLLCGTRWEPPPLEGKGGGEILDQG</sequence>
<keyword evidence="3" id="KW-1185">Reference proteome</keyword>
<evidence type="ECO:0000313" key="2">
    <source>
        <dbReference type="EMBL" id="TNN69364.1"/>
    </source>
</evidence>
<protein>
    <submittedName>
        <fullName evidence="2">Uncharacterized protein</fullName>
    </submittedName>
</protein>
<dbReference type="Proteomes" id="UP000314294">
    <property type="component" value="Unassembled WGS sequence"/>
</dbReference>
<feature type="region of interest" description="Disordered" evidence="1">
    <location>
        <begin position="1"/>
        <end position="29"/>
    </location>
</feature>
<proteinExistence type="predicted"/>
<reference evidence="2 3" key="1">
    <citation type="submission" date="2019-03" db="EMBL/GenBank/DDBJ databases">
        <title>First draft genome of Liparis tanakae, snailfish: a comprehensive survey of snailfish specific genes.</title>
        <authorList>
            <person name="Kim W."/>
            <person name="Song I."/>
            <person name="Jeong J.-H."/>
            <person name="Kim D."/>
            <person name="Kim S."/>
            <person name="Ryu S."/>
            <person name="Song J.Y."/>
            <person name="Lee S.K."/>
        </authorList>
    </citation>
    <scope>NUCLEOTIDE SEQUENCE [LARGE SCALE GENOMIC DNA]</scope>
    <source>
        <tissue evidence="2">Muscle</tissue>
    </source>
</reference>